<dbReference type="PANTHER" id="PTHR36582:SF2">
    <property type="entry name" value="ANTITOXIN PARD"/>
    <property type="match status" value="1"/>
</dbReference>
<comment type="caution">
    <text evidence="4">The sequence shown here is derived from an EMBL/GenBank/DDBJ whole genome shotgun (WGS) entry which is preliminary data.</text>
</comment>
<sequence length="94" mass="10145">MAKVEKISIALTPEMAASVRQAVADGDYASSSEVMREALRDWQARRSLRVQAIDELRRQWDAGLASGPAVDGEEAFSRIEAALAARTGGRTAAR</sequence>
<keyword evidence="2" id="KW-1277">Toxin-antitoxin system</keyword>
<dbReference type="OrthoDB" id="514770at2"/>
<name>A0A418WTZ3_9PROT</name>
<feature type="domain" description="Ribbon-helix-helix protein CopG" evidence="3">
    <location>
        <begin position="6"/>
        <end position="45"/>
    </location>
</feature>
<dbReference type="GO" id="GO:0006355">
    <property type="term" value="P:regulation of DNA-templated transcription"/>
    <property type="evidence" value="ECO:0007669"/>
    <property type="project" value="InterPro"/>
</dbReference>
<dbReference type="Proteomes" id="UP000284605">
    <property type="component" value="Unassembled WGS sequence"/>
</dbReference>
<reference evidence="4 5" key="1">
    <citation type="submission" date="2018-09" db="EMBL/GenBank/DDBJ databases">
        <authorList>
            <person name="Zhu H."/>
        </authorList>
    </citation>
    <scope>NUCLEOTIDE SEQUENCE [LARGE SCALE GENOMIC DNA]</scope>
    <source>
        <strain evidence="4 5">K1W22B-8</strain>
    </source>
</reference>
<dbReference type="PANTHER" id="PTHR36582">
    <property type="entry name" value="ANTITOXIN PARD"/>
    <property type="match status" value="1"/>
</dbReference>
<dbReference type="InterPro" id="IPR010985">
    <property type="entry name" value="Ribbon_hlx_hlx"/>
</dbReference>
<keyword evidence="5" id="KW-1185">Reference proteome</keyword>
<dbReference type="Pfam" id="PF01402">
    <property type="entry name" value="RHH_1"/>
    <property type="match status" value="1"/>
</dbReference>
<evidence type="ECO:0000256" key="2">
    <source>
        <dbReference type="ARBA" id="ARBA00022649"/>
    </source>
</evidence>
<evidence type="ECO:0000256" key="1">
    <source>
        <dbReference type="ARBA" id="ARBA00008580"/>
    </source>
</evidence>
<dbReference type="SUPFAM" id="SSF47598">
    <property type="entry name" value="Ribbon-helix-helix"/>
    <property type="match status" value="1"/>
</dbReference>
<dbReference type="InterPro" id="IPR022789">
    <property type="entry name" value="ParD"/>
</dbReference>
<dbReference type="AlphaFoldDB" id="A0A418WTZ3"/>
<dbReference type="InterPro" id="IPR002145">
    <property type="entry name" value="CopG"/>
</dbReference>
<evidence type="ECO:0000259" key="3">
    <source>
        <dbReference type="Pfam" id="PF01402"/>
    </source>
</evidence>
<comment type="similarity">
    <text evidence="1">Belongs to the ParD antitoxin family.</text>
</comment>
<organism evidence="4 5">
    <name type="scientific">Oleomonas cavernae</name>
    <dbReference type="NCBI Taxonomy" id="2320859"/>
    <lineage>
        <taxon>Bacteria</taxon>
        <taxon>Pseudomonadati</taxon>
        <taxon>Pseudomonadota</taxon>
        <taxon>Alphaproteobacteria</taxon>
        <taxon>Acetobacterales</taxon>
        <taxon>Acetobacteraceae</taxon>
        <taxon>Oleomonas</taxon>
    </lineage>
</organism>
<protein>
    <submittedName>
        <fullName evidence="4">Ribbon-helix-helix protein, CopG family</fullName>
    </submittedName>
</protein>
<gene>
    <name evidence="4" type="ORF">D3874_02295</name>
</gene>
<dbReference type="CDD" id="cd22231">
    <property type="entry name" value="RHH_NikR_HicB-like"/>
    <property type="match status" value="1"/>
</dbReference>
<dbReference type="Gene3D" id="6.10.10.120">
    <property type="entry name" value="Antitoxin ParD1-like"/>
    <property type="match status" value="1"/>
</dbReference>
<accession>A0A418WTZ3</accession>
<dbReference type="InterPro" id="IPR038296">
    <property type="entry name" value="ParD_sf"/>
</dbReference>
<evidence type="ECO:0000313" key="5">
    <source>
        <dbReference type="Proteomes" id="UP000284605"/>
    </source>
</evidence>
<proteinExistence type="inferred from homology"/>
<dbReference type="RefSeq" id="WP_119776013.1">
    <property type="nucleotide sequence ID" value="NZ_QYUK01000008.1"/>
</dbReference>
<evidence type="ECO:0000313" key="4">
    <source>
        <dbReference type="EMBL" id="RJF94677.1"/>
    </source>
</evidence>
<dbReference type="EMBL" id="QYUK01000008">
    <property type="protein sequence ID" value="RJF94677.1"/>
    <property type="molecule type" value="Genomic_DNA"/>
</dbReference>